<protein>
    <submittedName>
        <fullName evidence="1">Uncharacterized protein</fullName>
    </submittedName>
</protein>
<sequence>MSLSCLASLTVGKRVLHGASRKAGELSAIESAVTVVISELLSVCVARSGSAAAVIASDLTVCVDNLYRCYCSSVLRVYGIFVSKSSFSLTLLVGLFSPYTHRTECRPLTPYP</sequence>
<gene>
    <name evidence="1" type="ORF">AVEN_139646_1</name>
</gene>
<proteinExistence type="predicted"/>
<dbReference type="AlphaFoldDB" id="A0A4Y2FWC4"/>
<dbReference type="EMBL" id="BGPR01001078">
    <property type="protein sequence ID" value="GBM44816.1"/>
    <property type="molecule type" value="Genomic_DNA"/>
</dbReference>
<keyword evidence="2" id="KW-1185">Reference proteome</keyword>
<accession>A0A4Y2FWC4</accession>
<reference evidence="1 2" key="1">
    <citation type="journal article" date="2019" name="Sci. Rep.">
        <title>Orb-weaving spider Araneus ventricosus genome elucidates the spidroin gene catalogue.</title>
        <authorList>
            <person name="Kono N."/>
            <person name="Nakamura H."/>
            <person name="Ohtoshi R."/>
            <person name="Moran D.A.P."/>
            <person name="Shinohara A."/>
            <person name="Yoshida Y."/>
            <person name="Fujiwara M."/>
            <person name="Mori M."/>
            <person name="Tomita M."/>
            <person name="Arakawa K."/>
        </authorList>
    </citation>
    <scope>NUCLEOTIDE SEQUENCE [LARGE SCALE GENOMIC DNA]</scope>
</reference>
<organism evidence="1 2">
    <name type="scientific">Araneus ventricosus</name>
    <name type="common">Orbweaver spider</name>
    <name type="synonym">Epeira ventricosa</name>
    <dbReference type="NCBI Taxonomy" id="182803"/>
    <lineage>
        <taxon>Eukaryota</taxon>
        <taxon>Metazoa</taxon>
        <taxon>Ecdysozoa</taxon>
        <taxon>Arthropoda</taxon>
        <taxon>Chelicerata</taxon>
        <taxon>Arachnida</taxon>
        <taxon>Araneae</taxon>
        <taxon>Araneomorphae</taxon>
        <taxon>Entelegynae</taxon>
        <taxon>Araneoidea</taxon>
        <taxon>Araneidae</taxon>
        <taxon>Araneus</taxon>
    </lineage>
</organism>
<comment type="caution">
    <text evidence="1">The sequence shown here is derived from an EMBL/GenBank/DDBJ whole genome shotgun (WGS) entry which is preliminary data.</text>
</comment>
<evidence type="ECO:0000313" key="1">
    <source>
        <dbReference type="EMBL" id="GBM44816.1"/>
    </source>
</evidence>
<evidence type="ECO:0000313" key="2">
    <source>
        <dbReference type="Proteomes" id="UP000499080"/>
    </source>
</evidence>
<name>A0A4Y2FWC4_ARAVE</name>
<dbReference type="Proteomes" id="UP000499080">
    <property type="component" value="Unassembled WGS sequence"/>
</dbReference>